<keyword evidence="2" id="KW-1133">Transmembrane helix</keyword>
<evidence type="ECO:0000313" key="4">
    <source>
        <dbReference type="Proteomes" id="UP001598352"/>
    </source>
</evidence>
<dbReference type="Proteomes" id="UP001598352">
    <property type="component" value="Unassembled WGS sequence"/>
</dbReference>
<accession>A0ABW6F8S8</accession>
<evidence type="ECO:0000256" key="1">
    <source>
        <dbReference type="SAM" id="MobiDB-lite"/>
    </source>
</evidence>
<evidence type="ECO:0000313" key="3">
    <source>
        <dbReference type="EMBL" id="MFD4825122.1"/>
    </source>
</evidence>
<feature type="region of interest" description="Disordered" evidence="1">
    <location>
        <begin position="76"/>
        <end position="100"/>
    </location>
</feature>
<feature type="transmembrane region" description="Helical" evidence="2">
    <location>
        <begin position="48"/>
        <end position="67"/>
    </location>
</feature>
<reference evidence="3 4" key="1">
    <citation type="submission" date="2024-09" db="EMBL/GenBank/DDBJ databases">
        <title>The Natural Products Discovery Center: Release of the First 8490 Sequenced Strains for Exploring Actinobacteria Biosynthetic Diversity.</title>
        <authorList>
            <person name="Kalkreuter E."/>
            <person name="Kautsar S.A."/>
            <person name="Yang D."/>
            <person name="Bader C.D."/>
            <person name="Teijaro C.N."/>
            <person name="Fluegel L."/>
            <person name="Davis C.M."/>
            <person name="Simpson J.R."/>
            <person name="Lauterbach L."/>
            <person name="Steele A.D."/>
            <person name="Gui C."/>
            <person name="Meng S."/>
            <person name="Li G."/>
            <person name="Viehrig K."/>
            <person name="Ye F."/>
            <person name="Su P."/>
            <person name="Kiefer A.F."/>
            <person name="Nichols A."/>
            <person name="Cepeda A.J."/>
            <person name="Yan W."/>
            <person name="Fan B."/>
            <person name="Jiang Y."/>
            <person name="Adhikari A."/>
            <person name="Zheng C.-J."/>
            <person name="Schuster L."/>
            <person name="Cowan T.M."/>
            <person name="Smanski M.J."/>
            <person name="Chevrette M.G."/>
            <person name="De Carvalho L.P.S."/>
            <person name="Shen B."/>
        </authorList>
    </citation>
    <scope>NUCLEOTIDE SEQUENCE [LARGE SCALE GENOMIC DNA]</scope>
    <source>
        <strain evidence="3 4">NPDC058428</strain>
    </source>
</reference>
<gene>
    <name evidence="3" type="ORF">ACFWOQ_21360</name>
</gene>
<protein>
    <submittedName>
        <fullName evidence="3">Uncharacterized protein</fullName>
    </submittedName>
</protein>
<keyword evidence="2" id="KW-0812">Transmembrane</keyword>
<sequence length="100" mass="11202">MEHHEPGARPGFRRIDRASRWAGILLCWAHATAMALTVVEAMRDTATRWWAVSWVLVATVFAAWALLRAMQKKQPRESACEGGEAGPCLPEETNHYDRAA</sequence>
<comment type="caution">
    <text evidence="3">The sequence shown here is derived from an EMBL/GenBank/DDBJ whole genome shotgun (WGS) entry which is preliminary data.</text>
</comment>
<evidence type="ECO:0000256" key="2">
    <source>
        <dbReference type="SAM" id="Phobius"/>
    </source>
</evidence>
<keyword evidence="4" id="KW-1185">Reference proteome</keyword>
<dbReference type="RefSeq" id="WP_382775102.1">
    <property type="nucleotide sequence ID" value="NZ_JBHXKZ010000018.1"/>
</dbReference>
<name>A0ABW6F8S8_9ACTN</name>
<dbReference type="EMBL" id="JBHXKZ010000018">
    <property type="protein sequence ID" value="MFD4825122.1"/>
    <property type="molecule type" value="Genomic_DNA"/>
</dbReference>
<keyword evidence="2" id="KW-0472">Membrane</keyword>
<proteinExistence type="predicted"/>
<organism evidence="3 4">
    <name type="scientific">Streptomyces rubiginosohelvolus</name>
    <dbReference type="NCBI Taxonomy" id="67362"/>
    <lineage>
        <taxon>Bacteria</taxon>
        <taxon>Bacillati</taxon>
        <taxon>Actinomycetota</taxon>
        <taxon>Actinomycetes</taxon>
        <taxon>Kitasatosporales</taxon>
        <taxon>Streptomycetaceae</taxon>
        <taxon>Streptomyces</taxon>
    </lineage>
</organism>
<feature type="transmembrane region" description="Helical" evidence="2">
    <location>
        <begin position="21"/>
        <end position="42"/>
    </location>
</feature>